<dbReference type="Gene3D" id="6.20.50.160">
    <property type="match status" value="1"/>
</dbReference>
<gene>
    <name evidence="9" type="primary">CD109</name>
    <name evidence="8" type="synonym">cd109</name>
    <name evidence="8" type="ORF">G4P62_015648</name>
</gene>
<dbReference type="PROSITE" id="PS00477">
    <property type="entry name" value="ALPHA_2_MACROGLOBULIN"/>
    <property type="match status" value="1"/>
</dbReference>
<dbReference type="CTD" id="135228"/>
<dbReference type="InterPro" id="IPR001599">
    <property type="entry name" value="Macroglobln_a2"/>
</dbReference>
<evidence type="ECO:0000313" key="8">
    <source>
        <dbReference type="EMBL" id="KAF7202048.1"/>
    </source>
</evidence>
<dbReference type="InterPro" id="IPR019742">
    <property type="entry name" value="MacrogloblnA2_CS"/>
</dbReference>
<reference evidence="8" key="3">
    <citation type="submission" date="2020-03" db="EMBL/GenBank/DDBJ databases">
        <title>Intra-Species Differences in Population Size shape Life History and Genome Evolution.</title>
        <authorList>
            <person name="Willemsen D."/>
            <person name="Cui R."/>
            <person name="Valenzano D.R."/>
        </authorList>
    </citation>
    <scope>NUCLEOTIDE SEQUENCE</scope>
    <source>
        <strain evidence="8">GRZ</strain>
        <tissue evidence="8">Whole</tissue>
    </source>
</reference>
<dbReference type="Gene3D" id="1.50.10.20">
    <property type="match status" value="1"/>
</dbReference>
<dbReference type="KEGG" id="nfu:107392497"/>
<dbReference type="InterPro" id="IPR011626">
    <property type="entry name" value="Alpha-macroglobulin_TED"/>
</dbReference>
<proteinExistence type="predicted"/>
<dbReference type="Pfam" id="PF01835">
    <property type="entry name" value="MG2"/>
    <property type="match status" value="1"/>
</dbReference>
<dbReference type="Pfam" id="PF07677">
    <property type="entry name" value="A2M_recep"/>
    <property type="match status" value="1"/>
</dbReference>
<evidence type="ECO:0000256" key="4">
    <source>
        <dbReference type="ARBA" id="ARBA00023180"/>
    </source>
</evidence>
<reference evidence="9" key="2">
    <citation type="submission" date="2016-06" db="EMBL/GenBank/DDBJ databases">
        <title>The genome of a short-lived fish provides insights into sex chromosome evolution and the genetic control of aging.</title>
        <authorList>
            <person name="Reichwald K."/>
            <person name="Felder M."/>
            <person name="Petzold A."/>
            <person name="Koch P."/>
            <person name="Groth M."/>
            <person name="Platzer M."/>
        </authorList>
    </citation>
    <scope>NUCLEOTIDE SEQUENCE</scope>
    <source>
        <tissue evidence="9">Brain</tissue>
    </source>
</reference>
<accession>A0A1A7ZAN9</accession>
<keyword evidence="2" id="KW-0882">Thioester bond</keyword>
<keyword evidence="4" id="KW-0325">Glycoprotein</keyword>
<dbReference type="InterPro" id="IPR008930">
    <property type="entry name" value="Terpenoid_cyclase/PrenylTrfase"/>
</dbReference>
<keyword evidence="3" id="KW-1015">Disulfide bond</keyword>
<evidence type="ECO:0000256" key="3">
    <source>
        <dbReference type="ARBA" id="ARBA00023157"/>
    </source>
</evidence>
<dbReference type="GeneID" id="107392497"/>
<dbReference type="SUPFAM" id="SSF48239">
    <property type="entry name" value="Terpenoid cyclases/Protein prenyltransferases"/>
    <property type="match status" value="1"/>
</dbReference>
<dbReference type="GO" id="GO:0004866">
    <property type="term" value="F:endopeptidase inhibitor activity"/>
    <property type="evidence" value="ECO:0007669"/>
    <property type="project" value="InterPro"/>
</dbReference>
<evidence type="ECO:0000259" key="7">
    <source>
        <dbReference type="SMART" id="SM01361"/>
    </source>
</evidence>
<feature type="domain" description="Alpha-2-macroglobulin bait region" evidence="5">
    <location>
        <begin position="484"/>
        <end position="608"/>
    </location>
</feature>
<feature type="domain" description="Alpha-2-macroglobulin" evidence="6">
    <location>
        <begin position="670"/>
        <end position="760"/>
    </location>
</feature>
<sequence length="1429" mass="157153">MNLCAQACERDPPSFRTGGGVLSLAPTGEVSLREASAISLRRETKLEPHQDIMSRIWTLILSFAVSGLTQNASNRTLFLISGPEVLHVDTPIPLAVTVFADFLVKLTADVSHGNTTVTHTENIQGGVTKVFMLPPFPGPLSQNSLLNLTVRGYSNSSLIFTGTSTLTPILQIVSSFIQTDRSRYKPGDTIKARVVSVQQDNKPYKGTVQISLMDPSGRVVDVWNTTGNLGIVSKEFSLSQMSPLGQWVIAATVNGHTDDEEFIVENEDDPPFEVLIETSSYVLVGDDITGSVRASFPSGQPVEGTLVVSITPAFQTHIKMTHGSTPFFFSKDQLQDLEFSPENNSKVFYITAQVNDSISGLTAKKAAEVHLIWNKFQLMFRNFPSPIKPSLNFSINLQISRYDGTRLTSLDLNNSVVVEVTQNTSIRSTERMNLTLPVPADGNVLIQFKLQTQVAILFIQARFQSAEETLKIYSNHSSPSGSYIQISAANTSPAQTGPPLRLNVESTFKPTTLHFVVSSQGQVLAAGTKNFSSSLDLMPALSWYPEACVTVYCVSSDGEIVSDSVWIPIDQQSHVILNWSSERAQPGEKVSLTVASNYSRFQVAIVLMAKPNDLPMSDMEFRSKQTCNLMMMTNTGLQEGTQPHGLQNGAVDDFLNIEKYWNHRTNTAESLLWLDANVSYNWTSGGITVPDGVASLEVLALVMSEDQGFSFIPVQQRLTIAKDFSLFFTVPPSMIRGEEIVLEVNVTNHLDKDLEVIVFIAQTEAFEFVLMTQKEASVINAQRLYLGAYVTSSARFPIRFLVLGEVELSVNAMSAEASGKFVQRLLVKPEGVEQSFSETLFLEITPEVQAHLNSISFSFPPGVVPGSQKAHFVLVGDILALSFENLESLVQIPTGCGEQNMIHFAPSVYVVQYLDKSFDDDAELRSKALSYMKKGYENQLLYQREDGSFSAFGKQDASGSMWLTAFVVRCLLQAQPYIEVDPTVLSRAMTWLLKHQGSEGEFIEVGKLIHTEMQGGLDNDSSAALTAYVLLAFLEDINYSSRYEGKVSLALEYLENEVTVGVSSNYSLCLVAYALALGNSPVAITALAELTRRADYEDGVMMWTLSANQMSYPPPHSARVEMTSYVLLAFFMRGSIIEGISLMKWLSTQRNFLGSFDTTQDTVVALQALASYAAFSGASAIDLRVTVSNPASSFVSLIQINSTNYRMYQSQEIDAEKDLPLNIALEGRGFAVLQLNVFYNVESKNFSRNVQHASDKDSFSLDFNLSHSNRSHMDLTVCTRLKDNQPVPQTGMAILDVGVLSGFSLLPGGAAEEGLIRKVDSTSERVSLYLDSVNKSEVCIKLPFVRVHNVARVEDAVLRVYDYYEPTRKATRTYNSGFLRSVDSCYFCGENCDSCRPGITIKLSSHSSGAFSSLSSLILGVTAVLLICF</sequence>
<dbReference type="InterPro" id="IPR050473">
    <property type="entry name" value="A2M/Complement_sys"/>
</dbReference>
<dbReference type="Proteomes" id="UP000822369">
    <property type="component" value="Chromosome 18"/>
</dbReference>
<reference evidence="9" key="1">
    <citation type="submission" date="2016-05" db="EMBL/GenBank/DDBJ databases">
        <authorList>
            <person name="Lavstsen T."/>
            <person name="Jespersen J.S."/>
        </authorList>
    </citation>
    <scope>NUCLEOTIDE SEQUENCE</scope>
    <source>
        <tissue evidence="9">Brain</tissue>
    </source>
</reference>
<evidence type="ECO:0000256" key="2">
    <source>
        <dbReference type="ARBA" id="ARBA00022966"/>
    </source>
</evidence>
<dbReference type="RefSeq" id="XP_015825826.3">
    <property type="nucleotide sequence ID" value="XM_015970340.3"/>
</dbReference>
<protein>
    <submittedName>
        <fullName evidence="8 9">CD109 molecule</fullName>
    </submittedName>
</protein>
<dbReference type="InterPro" id="IPR036595">
    <property type="entry name" value="A-macroglobulin_rcpt-bd_sf"/>
</dbReference>
<dbReference type="InterPro" id="IPR041555">
    <property type="entry name" value="MG3"/>
</dbReference>
<dbReference type="PANTHER" id="PTHR11412:SF136">
    <property type="entry name" value="CD109 ANTIGEN"/>
    <property type="match status" value="1"/>
</dbReference>
<dbReference type="Pfam" id="PF07703">
    <property type="entry name" value="A2M_BRD"/>
    <property type="match status" value="1"/>
</dbReference>
<name>A0A1A7ZAN9_NOTFU</name>
<dbReference type="PANTHER" id="PTHR11412">
    <property type="entry name" value="MACROGLOBULIN / COMPLEMENT"/>
    <property type="match status" value="1"/>
</dbReference>
<dbReference type="Gene3D" id="2.60.120.1540">
    <property type="match status" value="1"/>
</dbReference>
<dbReference type="GO" id="GO:0005615">
    <property type="term" value="C:extracellular space"/>
    <property type="evidence" value="ECO:0007669"/>
    <property type="project" value="InterPro"/>
</dbReference>
<dbReference type="SMART" id="SM01360">
    <property type="entry name" value="A2M"/>
    <property type="match status" value="1"/>
</dbReference>
<dbReference type="InterPro" id="IPR011625">
    <property type="entry name" value="A2M_N_BRD"/>
</dbReference>
<dbReference type="InterPro" id="IPR041813">
    <property type="entry name" value="A2M_TED"/>
</dbReference>
<evidence type="ECO:0000259" key="6">
    <source>
        <dbReference type="SMART" id="SM01360"/>
    </source>
</evidence>
<dbReference type="Pfam" id="PF17791">
    <property type="entry name" value="MG3"/>
    <property type="match status" value="1"/>
</dbReference>
<dbReference type="InterPro" id="IPR002890">
    <property type="entry name" value="MG2"/>
</dbReference>
<dbReference type="InterPro" id="IPR047565">
    <property type="entry name" value="Alpha-macroglob_thiol-ester_cl"/>
</dbReference>
<dbReference type="OrthoDB" id="9998011at2759"/>
<dbReference type="Gene3D" id="2.60.40.1940">
    <property type="match status" value="1"/>
</dbReference>
<dbReference type="CDD" id="cd02897">
    <property type="entry name" value="A2M_2"/>
    <property type="match status" value="1"/>
</dbReference>
<dbReference type="InterPro" id="IPR009048">
    <property type="entry name" value="A-macroglobulin_rcpt-bd"/>
</dbReference>
<dbReference type="SMART" id="SM01359">
    <property type="entry name" value="A2M_N_2"/>
    <property type="match status" value="1"/>
</dbReference>
<dbReference type="Gene3D" id="2.60.40.690">
    <property type="entry name" value="Alpha-macroglobulin, receptor-binding domain"/>
    <property type="match status" value="1"/>
</dbReference>
<dbReference type="SUPFAM" id="SSF49410">
    <property type="entry name" value="Alpha-macroglobulin receptor domain"/>
    <property type="match status" value="1"/>
</dbReference>
<dbReference type="Pfam" id="PF00207">
    <property type="entry name" value="A2M"/>
    <property type="match status" value="1"/>
</dbReference>
<feature type="domain" description="Alpha-macroglobulin receptor-binding" evidence="7">
    <location>
        <begin position="1290"/>
        <end position="1374"/>
    </location>
</feature>
<dbReference type="Gene3D" id="2.60.40.1930">
    <property type="match status" value="3"/>
</dbReference>
<organism evidence="9">
    <name type="scientific">Nothobranchius furzeri</name>
    <name type="common">Turquoise killifish</name>
    <dbReference type="NCBI Taxonomy" id="105023"/>
    <lineage>
        <taxon>Eukaryota</taxon>
        <taxon>Metazoa</taxon>
        <taxon>Chordata</taxon>
        <taxon>Craniata</taxon>
        <taxon>Vertebrata</taxon>
        <taxon>Euteleostomi</taxon>
        <taxon>Actinopterygii</taxon>
        <taxon>Neopterygii</taxon>
        <taxon>Teleostei</taxon>
        <taxon>Neoteleostei</taxon>
        <taxon>Acanthomorphata</taxon>
        <taxon>Ovalentaria</taxon>
        <taxon>Atherinomorphae</taxon>
        <taxon>Cyprinodontiformes</taxon>
        <taxon>Nothobranchiidae</taxon>
        <taxon>Nothobranchius</taxon>
    </lineage>
</organism>
<evidence type="ECO:0000313" key="9">
    <source>
        <dbReference type="EMBL" id="SBP39548.1"/>
    </source>
</evidence>
<dbReference type="Pfam" id="PF07678">
    <property type="entry name" value="TED_complement"/>
    <property type="match status" value="1"/>
</dbReference>
<dbReference type="OMA" id="IDGVMMW"/>
<keyword evidence="1" id="KW-0732">Signal</keyword>
<evidence type="ECO:0000256" key="1">
    <source>
        <dbReference type="ARBA" id="ARBA00022729"/>
    </source>
</evidence>
<dbReference type="SMART" id="SM01419">
    <property type="entry name" value="Thiol-ester_cl"/>
    <property type="match status" value="1"/>
</dbReference>
<evidence type="ECO:0000259" key="5">
    <source>
        <dbReference type="SMART" id="SM01359"/>
    </source>
</evidence>
<dbReference type="SMART" id="SM01361">
    <property type="entry name" value="A2M_recep"/>
    <property type="match status" value="1"/>
</dbReference>
<dbReference type="EMBL" id="JAAVVJ010000018">
    <property type="protein sequence ID" value="KAF7202048.1"/>
    <property type="molecule type" value="Genomic_DNA"/>
</dbReference>
<dbReference type="Gene3D" id="2.60.40.10">
    <property type="entry name" value="Immunoglobulins"/>
    <property type="match status" value="2"/>
</dbReference>
<dbReference type="EMBL" id="HADY01001063">
    <property type="protein sequence ID" value="SBP39548.1"/>
    <property type="molecule type" value="Transcribed_RNA"/>
</dbReference>
<dbReference type="InterPro" id="IPR013783">
    <property type="entry name" value="Ig-like_fold"/>
</dbReference>